<keyword evidence="5" id="KW-0812">Transmembrane</keyword>
<comment type="catalytic activity">
    <reaction evidence="4">
        <text>O-phospho-L-tyrosyl-[protein] + H2O = L-tyrosyl-[protein] + phosphate</text>
        <dbReference type="Rhea" id="RHEA:10684"/>
        <dbReference type="Rhea" id="RHEA-COMP:10136"/>
        <dbReference type="Rhea" id="RHEA-COMP:20101"/>
        <dbReference type="ChEBI" id="CHEBI:15377"/>
        <dbReference type="ChEBI" id="CHEBI:43474"/>
        <dbReference type="ChEBI" id="CHEBI:46858"/>
        <dbReference type="ChEBI" id="CHEBI:61978"/>
        <dbReference type="EC" id="3.1.3.48"/>
    </reaction>
</comment>
<dbReference type="PANTHER" id="PTHR19134">
    <property type="entry name" value="RECEPTOR-TYPE TYROSINE-PROTEIN PHOSPHATASE"/>
    <property type="match status" value="1"/>
</dbReference>
<name>A0AAN8JNX5_PATCE</name>
<dbReference type="FunFam" id="3.90.190.10:FF:000102">
    <property type="entry name" value="Receptor-type tyrosine-protein phosphatase"/>
    <property type="match status" value="2"/>
</dbReference>
<dbReference type="EMBL" id="JAZGQO010000008">
    <property type="protein sequence ID" value="KAK6180277.1"/>
    <property type="molecule type" value="Genomic_DNA"/>
</dbReference>
<sequence>MHHPISLFHKNCIILDKQTDNYTAIIAAVVSTVVVVVIATVVVVLVLRRRRRQKSTDSDQVEVKDIALNANPGVSGAPEKTVKVEEKPTVSGNTYVNLLRPSDQLEVDEQAAQVYVNVDEPFESSTRVKLINLLQYIKSRRKTLKSEYESLPSGLCSAYDYCMNAVNKPKNRYKNICAFDHSRVKLDIENDDPNSDYINACYITGYSDVERKYIASQGPVDVIIKEFLRLLWISQTGKIVMLTNLVEMGKEKCFQYWPESGEQMKFGNISVTLVNEDNFSHFTIRTLKLTKDDCGSRTIKQYHYTSWPDKGVPTDISSLVEFRSKVIKSVSPHPGPMLIHCSAGIGRTGTFIGLDYLIEEARAVGSLDVYECVKQMRYERVNMVQTWEQYVFLHDALAVWYTAEDITFPVASYQQGYQTLLKVNKTSGKSQLQERFEMLNDVCPPQSTADCSVALLDENQNKNRDLSILASDKVRLCLSKPNTTDYINAVFLSSYKKKRAYILTQTPLSNTVIDFWTMVVEQDVTTIVNMDITETGNDIGQYIPATDVLNCGPYIIIKQDKTTHENGIYSVVTCLINSELDENLQRRIKIYQCNFWNPTKRAPKSAGPIFTLLDDIKTWSQQHEDGPIIVHCRNGVEKSGVFCVLAAILERLTIEQDVSILQTLVQLRVSRPQIMASIEQLKFCFDAVGEYLDEFAVYANSC</sequence>
<gene>
    <name evidence="8" type="ORF">SNE40_012464</name>
</gene>
<dbReference type="SMART" id="SM00404">
    <property type="entry name" value="PTPc_motif"/>
    <property type="match status" value="2"/>
</dbReference>
<evidence type="ECO:0000259" key="6">
    <source>
        <dbReference type="PROSITE" id="PS50055"/>
    </source>
</evidence>
<dbReference type="PANTHER" id="PTHR19134:SF449">
    <property type="entry name" value="TYROSINE-PROTEIN PHOSPHATASE 1"/>
    <property type="match status" value="1"/>
</dbReference>
<keyword evidence="9" id="KW-1185">Reference proteome</keyword>
<evidence type="ECO:0000259" key="7">
    <source>
        <dbReference type="PROSITE" id="PS50056"/>
    </source>
</evidence>
<dbReference type="InterPro" id="IPR029021">
    <property type="entry name" value="Prot-tyrosine_phosphatase-like"/>
</dbReference>
<feature type="domain" description="Tyrosine specific protein phosphatases" evidence="7">
    <location>
        <begin position="317"/>
        <end position="391"/>
    </location>
</feature>
<dbReference type="PRINTS" id="PR00700">
    <property type="entry name" value="PRTYPHPHTASE"/>
</dbReference>
<dbReference type="InterPro" id="IPR050348">
    <property type="entry name" value="Protein-Tyr_Phosphatase"/>
</dbReference>
<keyword evidence="3" id="KW-0904">Protein phosphatase</keyword>
<dbReference type="EC" id="3.1.3.48" evidence="1"/>
<feature type="domain" description="Tyrosine specific protein phosphatases" evidence="7">
    <location>
        <begin position="610"/>
        <end position="682"/>
    </location>
</feature>
<dbReference type="SUPFAM" id="SSF52799">
    <property type="entry name" value="(Phosphotyrosine protein) phosphatases II"/>
    <property type="match status" value="2"/>
</dbReference>
<accession>A0AAN8JNX5</accession>
<dbReference type="InterPro" id="IPR016130">
    <property type="entry name" value="Tyr_Pase_AS"/>
</dbReference>
<feature type="transmembrane region" description="Helical" evidence="5">
    <location>
        <begin position="24"/>
        <end position="47"/>
    </location>
</feature>
<comment type="caution">
    <text evidence="8">The sequence shown here is derived from an EMBL/GenBank/DDBJ whole genome shotgun (WGS) entry which is preliminary data.</text>
</comment>
<keyword evidence="5" id="KW-0472">Membrane</keyword>
<evidence type="ECO:0000256" key="2">
    <source>
        <dbReference type="ARBA" id="ARBA00022801"/>
    </source>
</evidence>
<evidence type="ECO:0000256" key="1">
    <source>
        <dbReference type="ARBA" id="ARBA00013064"/>
    </source>
</evidence>
<evidence type="ECO:0000313" key="8">
    <source>
        <dbReference type="EMBL" id="KAK6180277.1"/>
    </source>
</evidence>
<dbReference type="InterPro" id="IPR000242">
    <property type="entry name" value="PTP_cat"/>
</dbReference>
<dbReference type="Pfam" id="PF00102">
    <property type="entry name" value="Y_phosphatase"/>
    <property type="match status" value="2"/>
</dbReference>
<dbReference type="AlphaFoldDB" id="A0AAN8JNX5"/>
<dbReference type="PROSITE" id="PS50056">
    <property type="entry name" value="TYR_PHOSPHATASE_2"/>
    <property type="match status" value="2"/>
</dbReference>
<feature type="domain" description="Tyrosine-protein phosphatase" evidence="6">
    <location>
        <begin position="432"/>
        <end position="691"/>
    </location>
</feature>
<dbReference type="InterPro" id="IPR003595">
    <property type="entry name" value="Tyr_Pase_cat"/>
</dbReference>
<evidence type="ECO:0000256" key="4">
    <source>
        <dbReference type="ARBA" id="ARBA00051722"/>
    </source>
</evidence>
<dbReference type="SMART" id="SM00194">
    <property type="entry name" value="PTPc"/>
    <property type="match status" value="2"/>
</dbReference>
<feature type="domain" description="Tyrosine-protein phosphatase" evidence="6">
    <location>
        <begin position="144"/>
        <end position="400"/>
    </location>
</feature>
<reference evidence="8 9" key="1">
    <citation type="submission" date="2024-01" db="EMBL/GenBank/DDBJ databases">
        <title>The genome of the rayed Mediterranean limpet Patella caerulea (Linnaeus, 1758).</title>
        <authorList>
            <person name="Anh-Thu Weber A."/>
            <person name="Halstead-Nussloch G."/>
        </authorList>
    </citation>
    <scope>NUCLEOTIDE SEQUENCE [LARGE SCALE GENOMIC DNA]</scope>
    <source>
        <strain evidence="8">AATW-2023a</strain>
        <tissue evidence="8">Whole specimen</tissue>
    </source>
</reference>
<protein>
    <recommendedName>
        <fullName evidence="1">protein-tyrosine-phosphatase</fullName>
        <ecNumber evidence="1">3.1.3.48</ecNumber>
    </recommendedName>
</protein>
<evidence type="ECO:0000256" key="3">
    <source>
        <dbReference type="ARBA" id="ARBA00022912"/>
    </source>
</evidence>
<keyword evidence="2" id="KW-0378">Hydrolase</keyword>
<evidence type="ECO:0000313" key="9">
    <source>
        <dbReference type="Proteomes" id="UP001347796"/>
    </source>
</evidence>
<organism evidence="8 9">
    <name type="scientific">Patella caerulea</name>
    <name type="common">Rayed Mediterranean limpet</name>
    <dbReference type="NCBI Taxonomy" id="87958"/>
    <lineage>
        <taxon>Eukaryota</taxon>
        <taxon>Metazoa</taxon>
        <taxon>Spiralia</taxon>
        <taxon>Lophotrochozoa</taxon>
        <taxon>Mollusca</taxon>
        <taxon>Gastropoda</taxon>
        <taxon>Patellogastropoda</taxon>
        <taxon>Patelloidea</taxon>
        <taxon>Patellidae</taxon>
        <taxon>Patella</taxon>
    </lineage>
</organism>
<proteinExistence type="predicted"/>
<dbReference type="InterPro" id="IPR000387">
    <property type="entry name" value="Tyr_Pase_dom"/>
</dbReference>
<dbReference type="Proteomes" id="UP001347796">
    <property type="component" value="Unassembled WGS sequence"/>
</dbReference>
<evidence type="ECO:0000256" key="5">
    <source>
        <dbReference type="SAM" id="Phobius"/>
    </source>
</evidence>
<dbReference type="Gene3D" id="3.90.190.10">
    <property type="entry name" value="Protein tyrosine phosphatase superfamily"/>
    <property type="match status" value="2"/>
</dbReference>
<dbReference type="PROSITE" id="PS50055">
    <property type="entry name" value="TYR_PHOSPHATASE_PTP"/>
    <property type="match status" value="2"/>
</dbReference>
<dbReference type="CDD" id="cd00047">
    <property type="entry name" value="PTPc"/>
    <property type="match status" value="2"/>
</dbReference>
<dbReference type="PROSITE" id="PS00383">
    <property type="entry name" value="TYR_PHOSPHATASE_1"/>
    <property type="match status" value="1"/>
</dbReference>
<keyword evidence="5" id="KW-1133">Transmembrane helix</keyword>
<dbReference type="GO" id="GO:0004725">
    <property type="term" value="F:protein tyrosine phosphatase activity"/>
    <property type="evidence" value="ECO:0007669"/>
    <property type="project" value="UniProtKB-EC"/>
</dbReference>